<evidence type="ECO:0000256" key="1">
    <source>
        <dbReference type="ARBA" id="ARBA00006336"/>
    </source>
</evidence>
<dbReference type="KEGG" id="pste:PSTEL_19995"/>
<feature type="domain" description="Isochorismatase-like" evidence="3">
    <location>
        <begin position="13"/>
        <end position="195"/>
    </location>
</feature>
<proteinExistence type="inferred from homology"/>
<organism evidence="4 5">
    <name type="scientific">Paenibacillus stellifer</name>
    <dbReference type="NCBI Taxonomy" id="169760"/>
    <lineage>
        <taxon>Bacteria</taxon>
        <taxon>Bacillati</taxon>
        <taxon>Bacillota</taxon>
        <taxon>Bacilli</taxon>
        <taxon>Bacillales</taxon>
        <taxon>Paenibacillaceae</taxon>
        <taxon>Paenibacillus</taxon>
    </lineage>
</organism>
<dbReference type="PANTHER" id="PTHR43540:SF6">
    <property type="entry name" value="ISOCHORISMATASE-LIKE DOMAIN-CONTAINING PROTEIN"/>
    <property type="match status" value="1"/>
</dbReference>
<dbReference type="Pfam" id="PF00857">
    <property type="entry name" value="Isochorismatase"/>
    <property type="match status" value="1"/>
</dbReference>
<comment type="similarity">
    <text evidence="1">Belongs to the isochorismatase family.</text>
</comment>
<keyword evidence="2" id="KW-0378">Hydrolase</keyword>
<dbReference type="STRING" id="169760.PSTEL_19995"/>
<sequence length="212" mass="23448">MEITADLIMPERTALIVVDVQNDYCHPEGVLAAGGSDVSAVKEMMPRLHGLIAAAREHGVKVIFIQTFHERATDSPAWASRSGRTSLGICRKGSWGAEFYEVLPLSEDTVVNKHRYSAFIHTRLDSVLRSLRIETLIMTGVSTNVCVESTARDGFMLDYHIVLAEDACASYSRAAHDMTVENMKGYFGVVSSAAEVENMWKLWHESALENAL</sequence>
<keyword evidence="5" id="KW-1185">Reference proteome</keyword>
<dbReference type="GO" id="GO:0016787">
    <property type="term" value="F:hydrolase activity"/>
    <property type="evidence" value="ECO:0007669"/>
    <property type="project" value="UniProtKB-KW"/>
</dbReference>
<dbReference type="OrthoDB" id="4305745at2"/>
<name>A0A089LY41_9BACL</name>
<dbReference type="Proteomes" id="UP000029507">
    <property type="component" value="Chromosome"/>
</dbReference>
<dbReference type="InterPro" id="IPR000868">
    <property type="entry name" value="Isochorismatase-like_dom"/>
</dbReference>
<dbReference type="InterPro" id="IPR050272">
    <property type="entry name" value="Isochorismatase-like_hydrls"/>
</dbReference>
<protein>
    <submittedName>
        <fullName evidence="4">Isochorismatase</fullName>
    </submittedName>
</protein>
<dbReference type="InterPro" id="IPR036380">
    <property type="entry name" value="Isochorismatase-like_sf"/>
</dbReference>
<evidence type="ECO:0000313" key="4">
    <source>
        <dbReference type="EMBL" id="AIQ65060.1"/>
    </source>
</evidence>
<gene>
    <name evidence="4" type="ORF">PSTEL_19995</name>
</gene>
<evidence type="ECO:0000259" key="3">
    <source>
        <dbReference type="Pfam" id="PF00857"/>
    </source>
</evidence>
<dbReference type="EMBL" id="CP009286">
    <property type="protein sequence ID" value="AIQ65060.1"/>
    <property type="molecule type" value="Genomic_DNA"/>
</dbReference>
<dbReference type="Gene3D" id="3.40.50.850">
    <property type="entry name" value="Isochorismatase-like"/>
    <property type="match status" value="1"/>
</dbReference>
<dbReference type="SUPFAM" id="SSF52499">
    <property type="entry name" value="Isochorismatase-like hydrolases"/>
    <property type="match status" value="1"/>
</dbReference>
<evidence type="ECO:0000256" key="2">
    <source>
        <dbReference type="ARBA" id="ARBA00022801"/>
    </source>
</evidence>
<accession>A0A089LY41</accession>
<reference evidence="4 5" key="1">
    <citation type="submission" date="2014-08" db="EMBL/GenBank/DDBJ databases">
        <title>Comparative genomics of the Paenibacillus odorifer group.</title>
        <authorList>
            <person name="den Bakker H.C."/>
            <person name="Tsai Y.-C."/>
            <person name="Martin N."/>
            <person name="Korlach J."/>
            <person name="Wiedmann M."/>
        </authorList>
    </citation>
    <scope>NUCLEOTIDE SEQUENCE [LARGE SCALE GENOMIC DNA]</scope>
    <source>
        <strain evidence="4 5">DSM 14472</strain>
    </source>
</reference>
<dbReference type="CDD" id="cd00431">
    <property type="entry name" value="cysteine_hydrolases"/>
    <property type="match status" value="1"/>
</dbReference>
<evidence type="ECO:0000313" key="5">
    <source>
        <dbReference type="Proteomes" id="UP000029507"/>
    </source>
</evidence>
<dbReference type="HOGENOM" id="CLU_068979_8_0_9"/>
<dbReference type="RefSeq" id="WP_038697820.1">
    <property type="nucleotide sequence ID" value="NZ_CP009286.1"/>
</dbReference>
<dbReference type="AlphaFoldDB" id="A0A089LY41"/>
<dbReference type="PANTHER" id="PTHR43540">
    <property type="entry name" value="PEROXYUREIDOACRYLATE/UREIDOACRYLATE AMIDOHYDROLASE-RELATED"/>
    <property type="match status" value="1"/>
</dbReference>